<feature type="compositionally biased region" description="Basic and acidic residues" evidence="1">
    <location>
        <begin position="80"/>
        <end position="93"/>
    </location>
</feature>
<proteinExistence type="predicted"/>
<gene>
    <name evidence="2" type="ORF">AAL_00320</name>
</gene>
<feature type="region of interest" description="Disordered" evidence="1">
    <location>
        <begin position="302"/>
        <end position="321"/>
    </location>
</feature>
<reference evidence="2 3" key="1">
    <citation type="journal article" date="2016" name="Genome Biol. Evol.">
        <title>Divergent and convergent evolution of fungal pathogenicity.</title>
        <authorList>
            <person name="Shang Y."/>
            <person name="Xiao G."/>
            <person name="Zheng P."/>
            <person name="Cen K."/>
            <person name="Zhan S."/>
            <person name="Wang C."/>
        </authorList>
    </citation>
    <scope>NUCLEOTIDE SEQUENCE [LARGE SCALE GENOMIC DNA]</scope>
    <source>
        <strain evidence="2 3">RCEF 2490</strain>
    </source>
</reference>
<dbReference type="Proteomes" id="UP000078544">
    <property type="component" value="Unassembled WGS sequence"/>
</dbReference>
<feature type="region of interest" description="Disordered" evidence="1">
    <location>
        <begin position="80"/>
        <end position="109"/>
    </location>
</feature>
<organism evidence="2 3">
    <name type="scientific">Moelleriella libera RCEF 2490</name>
    <dbReference type="NCBI Taxonomy" id="1081109"/>
    <lineage>
        <taxon>Eukaryota</taxon>
        <taxon>Fungi</taxon>
        <taxon>Dikarya</taxon>
        <taxon>Ascomycota</taxon>
        <taxon>Pezizomycotina</taxon>
        <taxon>Sordariomycetes</taxon>
        <taxon>Hypocreomycetidae</taxon>
        <taxon>Hypocreales</taxon>
        <taxon>Clavicipitaceae</taxon>
        <taxon>Moelleriella</taxon>
    </lineage>
</organism>
<keyword evidence="3" id="KW-1185">Reference proteome</keyword>
<feature type="region of interest" description="Disordered" evidence="1">
    <location>
        <begin position="188"/>
        <end position="212"/>
    </location>
</feature>
<comment type="caution">
    <text evidence="2">The sequence shown here is derived from an EMBL/GenBank/DDBJ whole genome shotgun (WGS) entry which is preliminary data.</text>
</comment>
<dbReference type="EMBL" id="AZGY01000001">
    <property type="protein sequence ID" value="OAA32855.1"/>
    <property type="molecule type" value="Genomic_DNA"/>
</dbReference>
<evidence type="ECO:0000256" key="1">
    <source>
        <dbReference type="SAM" id="MobiDB-lite"/>
    </source>
</evidence>
<feature type="compositionally biased region" description="Acidic residues" evidence="1">
    <location>
        <begin position="94"/>
        <end position="107"/>
    </location>
</feature>
<name>A0A166RN44_9HYPO</name>
<evidence type="ECO:0000313" key="3">
    <source>
        <dbReference type="Proteomes" id="UP000078544"/>
    </source>
</evidence>
<protein>
    <submittedName>
        <fullName evidence="2">Uncharacterized protein</fullName>
    </submittedName>
</protein>
<evidence type="ECO:0000313" key="2">
    <source>
        <dbReference type="EMBL" id="OAA32855.1"/>
    </source>
</evidence>
<dbReference type="AlphaFoldDB" id="A0A166RN44"/>
<sequence>MLLILRAANTEDHAVGSGLLGHGSVCFASHGAVLAPFHRSGLRDDRYSGHDLWEPQDATLLPIVPRDNIRPNGNLVQHEWKDKNMKKAEGYKSEEEEEEEEEHEEEANIPSSRLKAAGLNELPFVNWKTSYKAHLAKSAKGIRLPCLGTDSIPDIIRETNPNADEETLHSSVIDKLILSWPSSRHRTSSLPRYGSDCQNKPPLRPSSSATGGMSGGWLMTVKPWCREQHRAQVSYLDRPKQPMWPKCFKAPFLGATPPTVEATGTTAEFLSSQERGECGLAQNLEQDKGNVAMFISSKDSLVMTSSGTPSPSPGLARPFMP</sequence>
<accession>A0A166RN44</accession>